<dbReference type="AlphaFoldDB" id="A0A225UH24"/>
<protein>
    <submittedName>
        <fullName evidence="1">Uncharacterized protein</fullName>
    </submittedName>
</protein>
<organism evidence="1 2">
    <name type="scientific">Phytophthora megakarya</name>
    <dbReference type="NCBI Taxonomy" id="4795"/>
    <lineage>
        <taxon>Eukaryota</taxon>
        <taxon>Sar</taxon>
        <taxon>Stramenopiles</taxon>
        <taxon>Oomycota</taxon>
        <taxon>Peronosporomycetes</taxon>
        <taxon>Peronosporales</taxon>
        <taxon>Peronosporaceae</taxon>
        <taxon>Phytophthora</taxon>
    </lineage>
</organism>
<dbReference type="EMBL" id="NBNE01018480">
    <property type="protein sequence ID" value="OWY92250.1"/>
    <property type="molecule type" value="Genomic_DNA"/>
</dbReference>
<name>A0A225UH24_9STRA</name>
<reference evidence="2" key="1">
    <citation type="submission" date="2017-03" db="EMBL/GenBank/DDBJ databases">
        <title>Phytopthora megakarya and P. palmivora, two closely related causual agents of cacao black pod achieved similar genome size and gene model numbers by different mechanisms.</title>
        <authorList>
            <person name="Ali S."/>
            <person name="Shao J."/>
            <person name="Larry D.J."/>
            <person name="Kronmiller B."/>
            <person name="Shen D."/>
            <person name="Strem M.D."/>
            <person name="Melnick R.L."/>
            <person name="Guiltinan M.J."/>
            <person name="Tyler B.M."/>
            <person name="Meinhardt L.W."/>
            <person name="Bailey B.A."/>
        </authorList>
    </citation>
    <scope>NUCLEOTIDE SEQUENCE [LARGE SCALE GENOMIC DNA]</scope>
    <source>
        <strain evidence="2">zdho120</strain>
    </source>
</reference>
<sequence length="115" mass="13075">MDGPLNGEVVEPRMSTPVDEFGLDMFRFIEEQKRTSWIMALIAFLEDRALPIDGQLRSAPNGTVKNGALMRRVHLRARAGPARTTLMPVIPVPFIETVLHYCHADLHSFGYYKDY</sequence>
<evidence type="ECO:0000313" key="1">
    <source>
        <dbReference type="EMBL" id="OWY92250.1"/>
    </source>
</evidence>
<dbReference type="OrthoDB" id="127962at2759"/>
<evidence type="ECO:0000313" key="2">
    <source>
        <dbReference type="Proteomes" id="UP000198211"/>
    </source>
</evidence>
<dbReference type="Proteomes" id="UP000198211">
    <property type="component" value="Unassembled WGS sequence"/>
</dbReference>
<proteinExistence type="predicted"/>
<keyword evidence="2" id="KW-1185">Reference proteome</keyword>
<accession>A0A225UH24</accession>
<comment type="caution">
    <text evidence="1">The sequence shown here is derived from an EMBL/GenBank/DDBJ whole genome shotgun (WGS) entry which is preliminary data.</text>
</comment>
<gene>
    <name evidence="1" type="ORF">PHMEG_00038822</name>
</gene>